<dbReference type="GO" id="GO:0070967">
    <property type="term" value="F:coenzyme F420 binding"/>
    <property type="evidence" value="ECO:0007669"/>
    <property type="project" value="TreeGrafter"/>
</dbReference>
<evidence type="ECO:0000259" key="2">
    <source>
        <dbReference type="Pfam" id="PF01243"/>
    </source>
</evidence>
<keyword evidence="1" id="KW-0560">Oxidoreductase</keyword>
<proteinExistence type="predicted"/>
<evidence type="ECO:0000313" key="4">
    <source>
        <dbReference type="Proteomes" id="UP000006900"/>
    </source>
</evidence>
<reference evidence="3 4" key="1">
    <citation type="journal article" date="2009" name="Nat. Genet.">
        <title>Comparative genomic and phylogeographic analysis of Mycobacterium leprae.</title>
        <authorList>
            <person name="Monot M."/>
            <person name="Honore N."/>
            <person name="Garnier T."/>
            <person name="Zidane N."/>
            <person name="Sherafi D."/>
            <person name="Paniz-Mondolfi A."/>
            <person name="Matsuoka M."/>
            <person name="Taylor G.M."/>
            <person name="Donoghue H.D."/>
            <person name="Bouwman A."/>
            <person name="Mays S."/>
            <person name="Watson C."/>
            <person name="Lockwood D."/>
            <person name="Khamispour A."/>
            <person name="Dowlati Y."/>
            <person name="Jianping S."/>
            <person name="Rea T.H."/>
            <person name="Vera-Cabrera L."/>
            <person name="Stefani M.M."/>
            <person name="Banu S."/>
            <person name="Macdonald M."/>
            <person name="Sapkota B.R."/>
            <person name="Spencer J.S."/>
            <person name="Thomas J."/>
            <person name="Harshman K."/>
            <person name="Singh P."/>
            <person name="Busso P."/>
            <person name="Gattiker A."/>
            <person name="Rougemont J."/>
            <person name="Brennan P.J."/>
            <person name="Cole S.T."/>
        </authorList>
    </citation>
    <scope>NUCLEOTIDE SEQUENCE [LARGE SCALE GENOMIC DNA]</scope>
    <source>
        <strain evidence="4">Br4923</strain>
    </source>
</reference>
<protein>
    <recommendedName>
        <fullName evidence="2">Pyridoxamine 5'-phosphate oxidase N-terminal domain-containing protein</fullName>
    </recommendedName>
</protein>
<organism evidence="3 4">
    <name type="scientific">Mycobacterium leprae (strain Br4923)</name>
    <dbReference type="NCBI Taxonomy" id="561304"/>
    <lineage>
        <taxon>Bacteria</taxon>
        <taxon>Bacillati</taxon>
        <taxon>Actinomycetota</taxon>
        <taxon>Actinomycetes</taxon>
        <taxon>Mycobacteriales</taxon>
        <taxon>Mycobacteriaceae</taxon>
        <taxon>Mycobacterium</taxon>
    </lineage>
</organism>
<dbReference type="InterPro" id="IPR052019">
    <property type="entry name" value="F420H2_bilvrd_red/Heme_oxyg"/>
</dbReference>
<dbReference type="PANTHER" id="PTHR35176:SF2">
    <property type="entry name" value="F420H(2)-DEPENDENT REDUCTASE RV1155"/>
    <property type="match status" value="1"/>
</dbReference>
<name>A0A0H3MZT1_MYCLB</name>
<dbReference type="Gene3D" id="2.30.110.10">
    <property type="entry name" value="Electron Transport, Fmn-binding Protein, Chain A"/>
    <property type="match status" value="1"/>
</dbReference>
<dbReference type="HOGENOM" id="CLU_123922_0_1_11"/>
<dbReference type="Pfam" id="PF01243">
    <property type="entry name" value="PNPOx_N"/>
    <property type="match status" value="1"/>
</dbReference>
<dbReference type="EMBL" id="FM211192">
    <property type="protein sequence ID" value="CAR71603.1"/>
    <property type="molecule type" value="Genomic_DNA"/>
</dbReference>
<accession>A0A0H3MZT1</accession>
<dbReference type="FunFam" id="2.30.110.10:FF:000006">
    <property type="entry name" value="PPOX class F420-dependent enzyme"/>
    <property type="match status" value="1"/>
</dbReference>
<evidence type="ECO:0000256" key="1">
    <source>
        <dbReference type="ARBA" id="ARBA00023002"/>
    </source>
</evidence>
<dbReference type="NCBIfam" id="TIGR03618">
    <property type="entry name" value="Rv1155_F420"/>
    <property type="match status" value="1"/>
</dbReference>
<dbReference type="InterPro" id="IPR012349">
    <property type="entry name" value="Split_barrel_FMN-bd"/>
</dbReference>
<sequence>MRFGASLLRVRRRLYGMGSQVFDDKLLAVISGNSIGVLATIKRDGRPQLSNVQYHFDPRDLAVRVSITEPGVKTRNLRRDPRASILVDVDDGWSYAVAEGTAELTPPAAAPDDDTVEALIVLYRNIVGEHLDWDEYRQAMVTDRRVLLTLPILHVYGLPPGIR</sequence>
<dbReference type="GO" id="GO:0016627">
    <property type="term" value="F:oxidoreductase activity, acting on the CH-CH group of donors"/>
    <property type="evidence" value="ECO:0007669"/>
    <property type="project" value="TreeGrafter"/>
</dbReference>
<dbReference type="SUPFAM" id="SSF50475">
    <property type="entry name" value="FMN-binding split barrel"/>
    <property type="match status" value="1"/>
</dbReference>
<dbReference type="AlphaFoldDB" id="A0A0H3MZT1"/>
<dbReference type="GO" id="GO:0005829">
    <property type="term" value="C:cytosol"/>
    <property type="evidence" value="ECO:0007669"/>
    <property type="project" value="TreeGrafter"/>
</dbReference>
<gene>
    <name evidence="3" type="ordered locus">MLBr01508</name>
</gene>
<dbReference type="InterPro" id="IPR019920">
    <property type="entry name" value="F420-binding_dom_put"/>
</dbReference>
<dbReference type="InterPro" id="IPR011576">
    <property type="entry name" value="Pyridox_Oxase_N"/>
</dbReference>
<evidence type="ECO:0000313" key="3">
    <source>
        <dbReference type="EMBL" id="CAR71603.1"/>
    </source>
</evidence>
<feature type="domain" description="Pyridoxamine 5'-phosphate oxidase N-terminal" evidence="2">
    <location>
        <begin position="22"/>
        <end position="146"/>
    </location>
</feature>
<dbReference type="PANTHER" id="PTHR35176">
    <property type="entry name" value="HEME OXYGENASE HI_0854-RELATED"/>
    <property type="match status" value="1"/>
</dbReference>
<dbReference type="Proteomes" id="UP000006900">
    <property type="component" value="Chromosome"/>
</dbReference>
<dbReference type="KEGG" id="mlb:MLBr01508"/>